<reference evidence="1 2" key="1">
    <citation type="submission" date="2024-02" db="EMBL/GenBank/DDBJ databases">
        <authorList>
            <person name="Daric V."/>
            <person name="Darras S."/>
        </authorList>
    </citation>
    <scope>NUCLEOTIDE SEQUENCE [LARGE SCALE GENOMIC DNA]</scope>
</reference>
<organism evidence="1 2">
    <name type="scientific">Clavelina lepadiformis</name>
    <name type="common">Light-bulb sea squirt</name>
    <name type="synonym">Ascidia lepadiformis</name>
    <dbReference type="NCBI Taxonomy" id="159417"/>
    <lineage>
        <taxon>Eukaryota</taxon>
        <taxon>Metazoa</taxon>
        <taxon>Chordata</taxon>
        <taxon>Tunicata</taxon>
        <taxon>Ascidiacea</taxon>
        <taxon>Aplousobranchia</taxon>
        <taxon>Clavelinidae</taxon>
        <taxon>Clavelina</taxon>
    </lineage>
</organism>
<protein>
    <submittedName>
        <fullName evidence="1">Uncharacterized protein</fullName>
    </submittedName>
</protein>
<dbReference type="EMBL" id="CAWYQH010000097">
    <property type="protein sequence ID" value="CAK8684502.1"/>
    <property type="molecule type" value="Genomic_DNA"/>
</dbReference>
<dbReference type="Proteomes" id="UP001642483">
    <property type="component" value="Unassembled WGS sequence"/>
</dbReference>
<gene>
    <name evidence="1" type="ORF">CVLEPA_LOCUS15477</name>
</gene>
<name>A0ABP0FY48_CLALP</name>
<proteinExistence type="predicted"/>
<evidence type="ECO:0000313" key="2">
    <source>
        <dbReference type="Proteomes" id="UP001642483"/>
    </source>
</evidence>
<keyword evidence="2" id="KW-1185">Reference proteome</keyword>
<comment type="caution">
    <text evidence="1">The sequence shown here is derived from an EMBL/GenBank/DDBJ whole genome shotgun (WGS) entry which is preliminary data.</text>
</comment>
<accession>A0ABP0FY48</accession>
<sequence>MGYTQLRIHPRNQTTRRQTGCGYSEFLVRMQIIANCNAPQLEMKVYFFHFVLYMSHKTNQRLDASPIKFIIIIPSCEVKLLQFALVSF</sequence>
<evidence type="ECO:0000313" key="1">
    <source>
        <dbReference type="EMBL" id="CAK8684502.1"/>
    </source>
</evidence>